<dbReference type="SUPFAM" id="SSF53850">
    <property type="entry name" value="Periplasmic binding protein-like II"/>
    <property type="match status" value="1"/>
</dbReference>
<dbReference type="Proteomes" id="UP001453229">
    <property type="component" value="Chromosome"/>
</dbReference>
<dbReference type="Gene3D" id="3.40.190.10">
    <property type="entry name" value="Periplasmic binding protein-like II"/>
    <property type="match status" value="2"/>
</dbReference>
<dbReference type="PANTHER" id="PTHR42941:SF1">
    <property type="entry name" value="SLL1037 PROTEIN"/>
    <property type="match status" value="1"/>
</dbReference>
<reference evidence="2 3" key="1">
    <citation type="submission" date="2024-04" db="EMBL/GenBank/DDBJ databases">
        <title>Salinicola lusitanus LLJ914,a marine bacterium isolated from the Okinawa Trough.</title>
        <authorList>
            <person name="Li J."/>
        </authorList>
    </citation>
    <scope>NUCLEOTIDE SEQUENCE [LARGE SCALE GENOMIC DNA]</scope>
    <source>
        <strain evidence="2 3">LLJ914</strain>
    </source>
</reference>
<dbReference type="EMBL" id="CP151919">
    <property type="protein sequence ID" value="XAD54714.1"/>
    <property type="molecule type" value="Genomic_DNA"/>
</dbReference>
<feature type="chain" id="PRO_5045231341" evidence="1">
    <location>
        <begin position="27"/>
        <end position="334"/>
    </location>
</feature>
<proteinExistence type="predicted"/>
<gene>
    <name evidence="2" type="ORF">AAGT95_01710</name>
</gene>
<organism evidence="2 3">
    <name type="scientific">Salinicola lusitanus</name>
    <dbReference type="NCBI Taxonomy" id="1949085"/>
    <lineage>
        <taxon>Bacteria</taxon>
        <taxon>Pseudomonadati</taxon>
        <taxon>Pseudomonadota</taxon>
        <taxon>Gammaproteobacteria</taxon>
        <taxon>Oceanospirillales</taxon>
        <taxon>Halomonadaceae</taxon>
        <taxon>Salinicola</taxon>
    </lineage>
</organism>
<evidence type="ECO:0000313" key="3">
    <source>
        <dbReference type="Proteomes" id="UP001453229"/>
    </source>
</evidence>
<dbReference type="Pfam" id="PF16868">
    <property type="entry name" value="NMT1_3"/>
    <property type="match status" value="1"/>
</dbReference>
<evidence type="ECO:0000313" key="2">
    <source>
        <dbReference type="EMBL" id="XAD54714.1"/>
    </source>
</evidence>
<sequence length="334" mass="36265">MNTSLTLRSLMAATVAIGLSTATVHADDFVVSATSQTSDDYALAVAWSSALAKQSDEDRLTVVDNGSVNGLRQLAAGRLDIAVIGAPHYLDAVNKRGNFSEDPDRLTEAYAGLKSLFAISTSAGQYVVREESGINSFADLKGHSLAIGRPGGNAGRVSSAFLEAYDLDPEESVDTQYIDYTDAFNQMSNGRLDGTFVWGGLPQAAIDNASRTMKLRFISPDEAHMAAFREHITAGEHYRLKPVSRQEITAAYEDRVSSDETTHFWSFPYMFVVSGDMDDDTAYELTKALWGNLDAIKRTSAALNLLRLNEATTGLTADLHPGAARYFREIGLIE</sequence>
<protein>
    <submittedName>
        <fullName evidence="2">TAXI family TRAP transporter solute-binding subunit</fullName>
    </submittedName>
</protein>
<evidence type="ECO:0000256" key="1">
    <source>
        <dbReference type="SAM" id="SignalP"/>
    </source>
</evidence>
<keyword evidence="1" id="KW-0732">Signal</keyword>
<dbReference type="PANTHER" id="PTHR42941">
    <property type="entry name" value="SLL1037 PROTEIN"/>
    <property type="match status" value="1"/>
</dbReference>
<feature type="signal peptide" evidence="1">
    <location>
        <begin position="1"/>
        <end position="26"/>
    </location>
</feature>
<dbReference type="RefSeq" id="WP_342595318.1">
    <property type="nucleotide sequence ID" value="NZ_CP151919.1"/>
</dbReference>
<accession>A0ABZ3CU81</accession>
<dbReference type="NCBIfam" id="TIGR02122">
    <property type="entry name" value="TRAP_TAXI"/>
    <property type="match status" value="1"/>
</dbReference>
<name>A0ABZ3CU81_9GAMM</name>
<dbReference type="InterPro" id="IPR011852">
    <property type="entry name" value="TRAP_TAXI"/>
</dbReference>
<keyword evidence="3" id="KW-1185">Reference proteome</keyword>